<evidence type="ECO:0000313" key="3">
    <source>
        <dbReference type="Proteomes" id="UP000838763"/>
    </source>
</evidence>
<reference evidence="2" key="1">
    <citation type="submission" date="2022-11" db="EMBL/GenBank/DDBJ databases">
        <authorList>
            <person name="Scott C."/>
            <person name="Bruce N."/>
        </authorList>
    </citation>
    <scope>NUCLEOTIDE SEQUENCE</scope>
</reference>
<organism evidence="2 3">
    <name type="scientific">Parascedosporium putredinis</name>
    <dbReference type="NCBI Taxonomy" id="1442378"/>
    <lineage>
        <taxon>Eukaryota</taxon>
        <taxon>Fungi</taxon>
        <taxon>Dikarya</taxon>
        <taxon>Ascomycota</taxon>
        <taxon>Pezizomycotina</taxon>
        <taxon>Sordariomycetes</taxon>
        <taxon>Hypocreomycetidae</taxon>
        <taxon>Microascales</taxon>
        <taxon>Microascaceae</taxon>
        <taxon>Parascedosporium</taxon>
    </lineage>
</organism>
<dbReference type="AlphaFoldDB" id="A0A9P1HAW7"/>
<evidence type="ECO:0000313" key="2">
    <source>
        <dbReference type="EMBL" id="CAI4219832.1"/>
    </source>
</evidence>
<comment type="caution">
    <text evidence="2">The sequence shown here is derived from an EMBL/GenBank/DDBJ whole genome shotgun (WGS) entry which is preliminary data.</text>
</comment>
<evidence type="ECO:0000256" key="1">
    <source>
        <dbReference type="SAM" id="MobiDB-lite"/>
    </source>
</evidence>
<proteinExistence type="predicted"/>
<gene>
    <name evidence="2" type="ORF">PPNO1_LOCUS9378</name>
</gene>
<sequence length="259" mass="28521">MEDRLAGIEGVLSSAFLDTNHALSDLQHSQILTKWSHDAGSDMTLVKGSFQSRLVVRDFAIGVIEQLQTAQVPVLWVLKSPRATEEEGVRMTPVELLEHLSAQAISQNPTLRSEKGMALSCKQVMSAKTEREWFQVLEAALDGLGPHVYLVIDLDAVGRQPRSSLDFNLYGYFMAYFESRLSRGLQGRVKVLLTSCLAGMTAAGVSEELAQEKTVRVKCQGGRKSGDEGPDDPDSRFGWGNLGPGREWHRDAMTNNDEG</sequence>
<dbReference type="OrthoDB" id="61900at2759"/>
<dbReference type="EMBL" id="CALLCH030000020">
    <property type="protein sequence ID" value="CAI4219832.1"/>
    <property type="molecule type" value="Genomic_DNA"/>
</dbReference>
<dbReference type="Proteomes" id="UP000838763">
    <property type="component" value="Unassembled WGS sequence"/>
</dbReference>
<protein>
    <submittedName>
        <fullName evidence="2">Uncharacterized protein</fullName>
    </submittedName>
</protein>
<feature type="region of interest" description="Disordered" evidence="1">
    <location>
        <begin position="219"/>
        <end position="259"/>
    </location>
</feature>
<keyword evidence="3" id="KW-1185">Reference proteome</keyword>
<accession>A0A9P1HAW7</accession>
<name>A0A9P1HAW7_9PEZI</name>